<protein>
    <submittedName>
        <fullName evidence="2">Uncharacterized protein</fullName>
    </submittedName>
</protein>
<organism evidence="2 3">
    <name type="scientific">Ralstonia solanacearum</name>
    <name type="common">Pseudomonas solanacearum</name>
    <dbReference type="NCBI Taxonomy" id="305"/>
    <lineage>
        <taxon>Bacteria</taxon>
        <taxon>Pseudomonadati</taxon>
        <taxon>Pseudomonadota</taxon>
        <taxon>Betaproteobacteria</taxon>
        <taxon>Burkholderiales</taxon>
        <taxon>Burkholderiaceae</taxon>
        <taxon>Ralstonia</taxon>
        <taxon>Ralstonia solanacearum species complex</taxon>
    </lineage>
</organism>
<name>A0AAW5ZNK4_RALSL</name>
<dbReference type="RefSeq" id="WP_013207986.1">
    <property type="nucleotide sequence ID" value="NZ_CP021765.2"/>
</dbReference>
<comment type="caution">
    <text evidence="2">The sequence shown here is derived from an EMBL/GenBank/DDBJ whole genome shotgun (WGS) entry which is preliminary data.</text>
</comment>
<feature type="compositionally biased region" description="Polar residues" evidence="1">
    <location>
        <begin position="68"/>
        <end position="78"/>
    </location>
</feature>
<feature type="region of interest" description="Disordered" evidence="1">
    <location>
        <begin position="46"/>
        <end position="78"/>
    </location>
</feature>
<reference evidence="2" key="1">
    <citation type="submission" date="2021-09" db="EMBL/GenBank/DDBJ databases">
        <title>Genomic analysis of Ralstonia spp.</title>
        <authorList>
            <person name="Aburjaile F."/>
            <person name="Ariute J.C."/>
            <person name="Pais A.K.L."/>
            <person name="Albuquerque G.M.R."/>
            <person name="Silva A.M.F."/>
            <person name="Brenig B."/>
            <person name="Azevedo V."/>
            <person name="Matiuzzi M."/>
            <person name="Ramos R."/>
            <person name="Goes-Neto A."/>
            <person name="Soares S."/>
            <person name="Iseppon A.M.B."/>
            <person name="Souza E."/>
            <person name="Gama M."/>
        </authorList>
    </citation>
    <scope>NUCLEOTIDE SEQUENCE</scope>
    <source>
        <strain evidence="2">CCRMRs91</strain>
    </source>
</reference>
<dbReference type="AlphaFoldDB" id="A0AAW5ZNK4"/>
<dbReference type="Proteomes" id="UP001144050">
    <property type="component" value="Unassembled WGS sequence"/>
</dbReference>
<dbReference type="EMBL" id="JAIVFG010000016">
    <property type="protein sequence ID" value="MDB0571446.1"/>
    <property type="molecule type" value="Genomic_DNA"/>
</dbReference>
<proteinExistence type="predicted"/>
<evidence type="ECO:0000313" key="3">
    <source>
        <dbReference type="Proteomes" id="UP001144050"/>
    </source>
</evidence>
<gene>
    <name evidence="2" type="ORF">LBW59_11765</name>
</gene>
<evidence type="ECO:0000313" key="2">
    <source>
        <dbReference type="EMBL" id="MDB0571446.1"/>
    </source>
</evidence>
<evidence type="ECO:0000256" key="1">
    <source>
        <dbReference type="SAM" id="MobiDB-lite"/>
    </source>
</evidence>
<accession>A0AAW5ZNK4</accession>
<sequence>MFKNVPLALSRRIGDDGLHAVASRKHIRALSSGVDKTAHAPGMLRQKRFGGGARLPDPYPDARYRRTGTPQPSAATIA</sequence>